<dbReference type="CDD" id="cd11693">
    <property type="entry name" value="HRI1_C_like"/>
    <property type="match status" value="1"/>
</dbReference>
<proteinExistence type="predicted"/>
<dbReference type="Proteomes" id="UP000053831">
    <property type="component" value="Unassembled WGS sequence"/>
</dbReference>
<dbReference type="EMBL" id="LGSR01000018">
    <property type="protein sequence ID" value="KOS20274.1"/>
    <property type="molecule type" value="Genomic_DNA"/>
</dbReference>
<dbReference type="Gene3D" id="2.40.128.320">
    <property type="entry name" value="Protein HRI1, N-terminal domain"/>
    <property type="match status" value="1"/>
</dbReference>
<organism evidence="1 2">
    <name type="scientific">Escovopsis weberi</name>
    <dbReference type="NCBI Taxonomy" id="150374"/>
    <lineage>
        <taxon>Eukaryota</taxon>
        <taxon>Fungi</taxon>
        <taxon>Dikarya</taxon>
        <taxon>Ascomycota</taxon>
        <taxon>Pezizomycotina</taxon>
        <taxon>Sordariomycetes</taxon>
        <taxon>Hypocreomycetidae</taxon>
        <taxon>Hypocreales</taxon>
        <taxon>Hypocreaceae</taxon>
        <taxon>Escovopsis</taxon>
    </lineage>
</organism>
<evidence type="ECO:0000313" key="2">
    <source>
        <dbReference type="Proteomes" id="UP000053831"/>
    </source>
</evidence>
<protein>
    <recommendedName>
        <fullName evidence="3">Protein HRI1</fullName>
    </recommendedName>
</protein>
<dbReference type="OrthoDB" id="4045395at2759"/>
<keyword evidence="2" id="KW-1185">Reference proteome</keyword>
<name>A0A0M8N468_ESCWE</name>
<accession>A0A0M8N468</accession>
<dbReference type="InterPro" id="IPR043047">
    <property type="entry name" value="Hri1_N_sf"/>
</dbReference>
<dbReference type="STRING" id="150374.A0A0M8N468"/>
<gene>
    <name evidence="1" type="ORF">ESCO_006331</name>
</gene>
<evidence type="ECO:0000313" key="1">
    <source>
        <dbReference type="EMBL" id="KOS20274.1"/>
    </source>
</evidence>
<dbReference type="Pfam" id="PF16815">
    <property type="entry name" value="HRI1"/>
    <property type="match status" value="1"/>
</dbReference>
<dbReference type="InterPro" id="IPR031818">
    <property type="entry name" value="Hri1"/>
</dbReference>
<evidence type="ECO:0008006" key="3">
    <source>
        <dbReference type="Google" id="ProtNLM"/>
    </source>
</evidence>
<sequence>MDAEGASDEGFNYPRGDGLTLEKGRMVNLATGRESDYEELWHDPEPARDVEGSEGKAVTLVLMWEGGREQEQEEEHQRGMVVRVGEWCQGLVRDGEGIACERWQWSRAEGDWRMRARICANGMEGLVPCQEAIGKRWAVGDEVVKASRTWRVVESDVA</sequence>
<dbReference type="AlphaFoldDB" id="A0A0M8N468"/>
<reference evidence="1 2" key="1">
    <citation type="submission" date="2015-07" db="EMBL/GenBank/DDBJ databases">
        <title>The genome of the fungus Escovopsis weberi, a specialized disease agent of ant agriculture.</title>
        <authorList>
            <person name="de Man T.J."/>
            <person name="Stajich J.E."/>
            <person name="Kubicek C.P."/>
            <person name="Chenthamara K."/>
            <person name="Atanasova L."/>
            <person name="Druzhinina I.S."/>
            <person name="Birnbaum S."/>
            <person name="Barribeau S.M."/>
            <person name="Teiling C."/>
            <person name="Suen G."/>
            <person name="Currie C."/>
            <person name="Gerardo N.M."/>
        </authorList>
    </citation>
    <scope>NUCLEOTIDE SEQUENCE [LARGE SCALE GENOMIC DNA]</scope>
</reference>
<comment type="caution">
    <text evidence="1">The sequence shown here is derived from an EMBL/GenBank/DDBJ whole genome shotgun (WGS) entry which is preliminary data.</text>
</comment>